<reference evidence="1" key="1">
    <citation type="submission" date="2022-02" db="EMBL/GenBank/DDBJ databases">
        <title>Plant Genome Project.</title>
        <authorList>
            <person name="Zhang R.-G."/>
        </authorList>
    </citation>
    <scope>NUCLEOTIDE SEQUENCE</scope>
    <source>
        <strain evidence="1">AT1</strain>
    </source>
</reference>
<proteinExistence type="predicted"/>
<name>A0ACC0Q6K0_RHOML</name>
<evidence type="ECO:0000313" key="1">
    <source>
        <dbReference type="EMBL" id="KAI8573390.1"/>
    </source>
</evidence>
<dbReference type="EMBL" id="CM046388">
    <property type="protein sequence ID" value="KAI8573390.1"/>
    <property type="molecule type" value="Genomic_DNA"/>
</dbReference>
<accession>A0ACC0Q6K0</accession>
<gene>
    <name evidence="1" type="ORF">RHMOL_Rhmol01G0273500</name>
</gene>
<organism evidence="1 2">
    <name type="scientific">Rhododendron molle</name>
    <name type="common">Chinese azalea</name>
    <name type="synonym">Azalea mollis</name>
    <dbReference type="NCBI Taxonomy" id="49168"/>
    <lineage>
        <taxon>Eukaryota</taxon>
        <taxon>Viridiplantae</taxon>
        <taxon>Streptophyta</taxon>
        <taxon>Embryophyta</taxon>
        <taxon>Tracheophyta</taxon>
        <taxon>Spermatophyta</taxon>
        <taxon>Magnoliopsida</taxon>
        <taxon>eudicotyledons</taxon>
        <taxon>Gunneridae</taxon>
        <taxon>Pentapetalae</taxon>
        <taxon>asterids</taxon>
        <taxon>Ericales</taxon>
        <taxon>Ericaceae</taxon>
        <taxon>Ericoideae</taxon>
        <taxon>Rhodoreae</taxon>
        <taxon>Rhododendron</taxon>
    </lineage>
</organism>
<evidence type="ECO:0000313" key="2">
    <source>
        <dbReference type="Proteomes" id="UP001062846"/>
    </source>
</evidence>
<keyword evidence="2" id="KW-1185">Reference proteome</keyword>
<dbReference type="Proteomes" id="UP001062846">
    <property type="component" value="Chromosome 1"/>
</dbReference>
<comment type="caution">
    <text evidence="1">The sequence shown here is derived from an EMBL/GenBank/DDBJ whole genome shotgun (WGS) entry which is preliminary data.</text>
</comment>
<protein>
    <submittedName>
        <fullName evidence="1">Uncharacterized protein</fullName>
    </submittedName>
</protein>
<sequence length="113" mass="12950">MDITCLVRFPNLRVLHALAHYPDEEVVHKLFYSCPVLEDFATGGIIGNRKSKAFYISTLSLKKLEIAFFEYQGIEYSENEFVINAPILEHLTLKDNLCSISAKEFVLISQSRH</sequence>